<sequence>MVPDGLPEDNSFTCNVDENARIGMVKLIASVELPFIIADNQHFVSYVKEYLQSMYVGDRKQSQALLFGIDQKMTISDIIRPCGLCVNCLCLPKLIEAGEFHLKGDDLDKLVVNAPGLEGFQRHRDLPGFFRSKDISDPNIQTILEKNRPLFQGLIFNTFVDLEAPNYKKYPKSAKKSTP</sequence>
<reference evidence="1 2" key="1">
    <citation type="submission" date="2019-12" db="EMBL/GenBank/DDBJ databases">
        <authorList>
            <person name="Alioto T."/>
            <person name="Alioto T."/>
            <person name="Gomez Garrido J."/>
        </authorList>
    </citation>
    <scope>NUCLEOTIDE SEQUENCE [LARGE SCALE GENOMIC DNA]</scope>
</reference>
<name>A0A8S0QYB1_OLEEU</name>
<dbReference type="OrthoDB" id="5835829at2759"/>
<gene>
    <name evidence="1" type="ORF">OLEA9_A098360</name>
</gene>
<keyword evidence="2" id="KW-1185">Reference proteome</keyword>
<comment type="caution">
    <text evidence="1">The sequence shown here is derived from an EMBL/GenBank/DDBJ whole genome shotgun (WGS) entry which is preliminary data.</text>
</comment>
<evidence type="ECO:0000313" key="2">
    <source>
        <dbReference type="Proteomes" id="UP000594638"/>
    </source>
</evidence>
<accession>A0A8S0QYB1</accession>
<dbReference type="AlphaFoldDB" id="A0A8S0QYB1"/>
<protein>
    <submittedName>
        <fullName evidence="1">7-deoxyloganetic acid glucosyltransferase-like</fullName>
    </submittedName>
</protein>
<dbReference type="Gene3D" id="3.40.50.2000">
    <property type="entry name" value="Glycogen Phosphorylase B"/>
    <property type="match status" value="1"/>
</dbReference>
<organism evidence="1 2">
    <name type="scientific">Olea europaea subsp. europaea</name>
    <dbReference type="NCBI Taxonomy" id="158383"/>
    <lineage>
        <taxon>Eukaryota</taxon>
        <taxon>Viridiplantae</taxon>
        <taxon>Streptophyta</taxon>
        <taxon>Embryophyta</taxon>
        <taxon>Tracheophyta</taxon>
        <taxon>Spermatophyta</taxon>
        <taxon>Magnoliopsida</taxon>
        <taxon>eudicotyledons</taxon>
        <taxon>Gunneridae</taxon>
        <taxon>Pentapetalae</taxon>
        <taxon>asterids</taxon>
        <taxon>lamiids</taxon>
        <taxon>Lamiales</taxon>
        <taxon>Oleaceae</taxon>
        <taxon>Oleeae</taxon>
        <taxon>Olea</taxon>
    </lineage>
</organism>
<evidence type="ECO:0000313" key="1">
    <source>
        <dbReference type="EMBL" id="CAA2971590.1"/>
    </source>
</evidence>
<proteinExistence type="predicted"/>
<dbReference type="EMBL" id="CACTIH010002018">
    <property type="protein sequence ID" value="CAA2971590.1"/>
    <property type="molecule type" value="Genomic_DNA"/>
</dbReference>
<dbReference type="Proteomes" id="UP000594638">
    <property type="component" value="Unassembled WGS sequence"/>
</dbReference>
<dbReference type="Gramene" id="OE9A098360T1">
    <property type="protein sequence ID" value="OE9A098360C1"/>
    <property type="gene ID" value="OE9A098360"/>
</dbReference>